<dbReference type="GO" id="GO:0016020">
    <property type="term" value="C:membrane"/>
    <property type="evidence" value="ECO:0007669"/>
    <property type="project" value="UniProtKB-SubCell"/>
</dbReference>
<feature type="domain" description="Integral membrane bound transporter" evidence="6">
    <location>
        <begin position="45"/>
        <end position="166"/>
    </location>
</feature>
<dbReference type="STRING" id="123320.SAMN06309945_0886"/>
<evidence type="ECO:0000256" key="1">
    <source>
        <dbReference type="ARBA" id="ARBA00004141"/>
    </source>
</evidence>
<dbReference type="Pfam" id="PF13515">
    <property type="entry name" value="FUSC_2"/>
    <property type="match status" value="1"/>
</dbReference>
<evidence type="ECO:0000256" key="3">
    <source>
        <dbReference type="ARBA" id="ARBA00022989"/>
    </source>
</evidence>
<evidence type="ECO:0000259" key="6">
    <source>
        <dbReference type="Pfam" id="PF13515"/>
    </source>
</evidence>
<feature type="transmembrane region" description="Helical" evidence="5">
    <location>
        <begin position="55"/>
        <end position="73"/>
    </location>
</feature>
<evidence type="ECO:0000313" key="8">
    <source>
        <dbReference type="Proteomes" id="UP000190857"/>
    </source>
</evidence>
<feature type="transmembrane region" description="Helical" evidence="5">
    <location>
        <begin position="150"/>
        <end position="170"/>
    </location>
</feature>
<evidence type="ECO:0000313" key="7">
    <source>
        <dbReference type="EMBL" id="SKC43101.1"/>
    </source>
</evidence>
<evidence type="ECO:0000256" key="4">
    <source>
        <dbReference type="ARBA" id="ARBA00023136"/>
    </source>
</evidence>
<evidence type="ECO:0000256" key="5">
    <source>
        <dbReference type="SAM" id="Phobius"/>
    </source>
</evidence>
<feature type="transmembrane region" description="Helical" evidence="5">
    <location>
        <begin position="127"/>
        <end position="144"/>
    </location>
</feature>
<gene>
    <name evidence="7" type="ORF">SAMN06309945_0886</name>
</gene>
<reference evidence="7 8" key="1">
    <citation type="submission" date="2017-02" db="EMBL/GenBank/DDBJ databases">
        <authorList>
            <person name="Peterson S.W."/>
        </authorList>
    </citation>
    <scope>NUCLEOTIDE SEQUENCE [LARGE SCALE GENOMIC DNA]</scope>
    <source>
        <strain evidence="7 8">VKM Ac-2059</strain>
    </source>
</reference>
<accession>A0A1T5IVG5</accession>
<keyword evidence="4 5" id="KW-0472">Membrane</keyword>
<keyword evidence="3 5" id="KW-1133">Transmembrane helix</keyword>
<comment type="subcellular location">
    <subcellularLocation>
        <location evidence="1">Membrane</location>
        <topology evidence="1">Multi-pass membrane protein</topology>
    </subcellularLocation>
</comment>
<keyword evidence="8" id="KW-1185">Reference proteome</keyword>
<dbReference type="Proteomes" id="UP000190857">
    <property type="component" value="Unassembled WGS sequence"/>
</dbReference>
<keyword evidence="2 5" id="KW-0812">Transmembrane</keyword>
<dbReference type="EMBL" id="FUZP01000001">
    <property type="protein sequence ID" value="SKC43101.1"/>
    <property type="molecule type" value="Genomic_DNA"/>
</dbReference>
<organism evidence="7 8">
    <name type="scientific">Okibacterium fritillariae</name>
    <dbReference type="NCBI Taxonomy" id="123320"/>
    <lineage>
        <taxon>Bacteria</taxon>
        <taxon>Bacillati</taxon>
        <taxon>Actinomycetota</taxon>
        <taxon>Actinomycetes</taxon>
        <taxon>Micrococcales</taxon>
        <taxon>Microbacteriaceae</taxon>
        <taxon>Okibacterium</taxon>
    </lineage>
</organism>
<dbReference type="InterPro" id="IPR049453">
    <property type="entry name" value="Memb_transporter_dom"/>
</dbReference>
<evidence type="ECO:0000256" key="2">
    <source>
        <dbReference type="ARBA" id="ARBA00022692"/>
    </source>
</evidence>
<feature type="transmembrane region" description="Helical" evidence="5">
    <location>
        <begin position="80"/>
        <end position="99"/>
    </location>
</feature>
<name>A0A1T5IVG5_9MICO</name>
<sequence>MSGQPPAPGRWARYVNRHVRLDLAWQRLVSSLPAGLQITVAAVAAYAIAHYGLGHPVPLLAVTVTVSSLGFVRDARPIRVLETAVGMSVGIALAELLLLGFGQGLWQLGVALFLSLMVARFLSGSAAFAIAAGVQAVLVMLIAAPPGGPFIRTVDGLIGGAVALLATALIPRDPRRVARRDARRLFHEFGGVLTSLVSVLHLADQGEADRALARARATQPVVDDWRGSLESAIAIARISPFLRRYLGQLESQRTLQSGMDLATRNLRVVTRRIDYLIVDGEPRPALADLLSRVLVGVAVLGQSIDDISQLPVAQQTFRQLARHLDPAEAMPGAPVTEQNMVLLLRPLVVDLLAASGVPVTEARELLPPL</sequence>
<protein>
    <recommendedName>
        <fullName evidence="6">Integral membrane bound transporter domain-containing protein</fullName>
    </recommendedName>
</protein>
<feature type="transmembrane region" description="Helical" evidence="5">
    <location>
        <begin position="28"/>
        <end position="49"/>
    </location>
</feature>
<dbReference type="AlphaFoldDB" id="A0A1T5IVG5"/>
<proteinExistence type="predicted"/>